<feature type="compositionally biased region" description="Basic and acidic residues" evidence="1">
    <location>
        <begin position="11"/>
        <end position="38"/>
    </location>
</feature>
<proteinExistence type="predicted"/>
<accession>A0A4R2KGY4</accession>
<organism evidence="2 3">
    <name type="scientific">Rhodovulum euryhalinum</name>
    <dbReference type="NCBI Taxonomy" id="35805"/>
    <lineage>
        <taxon>Bacteria</taxon>
        <taxon>Pseudomonadati</taxon>
        <taxon>Pseudomonadota</taxon>
        <taxon>Alphaproteobacteria</taxon>
        <taxon>Rhodobacterales</taxon>
        <taxon>Paracoccaceae</taxon>
        <taxon>Rhodovulum</taxon>
    </lineage>
</organism>
<sequence length="72" mass="7874">MVTKDTLFRPTKQETKADTTNRTAREIIRSEAEARESKTATLRAARMEKEAAQAALPKAGKPAKKMATPTGD</sequence>
<protein>
    <submittedName>
        <fullName evidence="2">Uncharacterized protein</fullName>
    </submittedName>
</protein>
<name>A0A4R2KGY4_9RHOB</name>
<comment type="caution">
    <text evidence="2">The sequence shown here is derived from an EMBL/GenBank/DDBJ whole genome shotgun (WGS) entry which is preliminary data.</text>
</comment>
<evidence type="ECO:0000313" key="3">
    <source>
        <dbReference type="Proteomes" id="UP000295142"/>
    </source>
</evidence>
<feature type="compositionally biased region" description="Low complexity" evidence="1">
    <location>
        <begin position="52"/>
        <end position="72"/>
    </location>
</feature>
<gene>
    <name evidence="2" type="ORF">EV655_10491</name>
</gene>
<evidence type="ECO:0000313" key="2">
    <source>
        <dbReference type="EMBL" id="TCO72404.1"/>
    </source>
</evidence>
<evidence type="ECO:0000256" key="1">
    <source>
        <dbReference type="SAM" id="MobiDB-lite"/>
    </source>
</evidence>
<feature type="region of interest" description="Disordered" evidence="1">
    <location>
        <begin position="1"/>
        <end position="72"/>
    </location>
</feature>
<dbReference type="Proteomes" id="UP000295142">
    <property type="component" value="Unassembled WGS sequence"/>
</dbReference>
<reference evidence="2 3" key="1">
    <citation type="submission" date="2019-03" db="EMBL/GenBank/DDBJ databases">
        <title>Genomic Encyclopedia of Type Strains, Phase IV (KMG-IV): sequencing the most valuable type-strain genomes for metagenomic binning, comparative biology and taxonomic classification.</title>
        <authorList>
            <person name="Goeker M."/>
        </authorList>
    </citation>
    <scope>NUCLEOTIDE SEQUENCE [LARGE SCALE GENOMIC DNA]</scope>
    <source>
        <strain evidence="2 3">DSM 4868</strain>
    </source>
</reference>
<dbReference type="AlphaFoldDB" id="A0A4R2KGY4"/>
<dbReference type="RefSeq" id="WP_132542935.1">
    <property type="nucleotide sequence ID" value="NZ_SLWW01000004.1"/>
</dbReference>
<keyword evidence="3" id="KW-1185">Reference proteome</keyword>
<dbReference type="EMBL" id="SLWW01000004">
    <property type="protein sequence ID" value="TCO72404.1"/>
    <property type="molecule type" value="Genomic_DNA"/>
</dbReference>